<dbReference type="RefSeq" id="WP_004893783.1">
    <property type="nucleotide sequence ID" value="NZ_CP054803.1"/>
</dbReference>
<evidence type="ECO:0000313" key="2">
    <source>
        <dbReference type="Proteomes" id="UP000509126"/>
    </source>
</evidence>
<protein>
    <submittedName>
        <fullName evidence="1">Uncharacterized protein</fullName>
    </submittedName>
</protein>
<reference evidence="1 2" key="1">
    <citation type="submission" date="2019-11" db="EMBL/GenBank/DDBJ databases">
        <title>FDA dAtabase for Regulatory Grade micrObial Sequences (FDA-ARGOS): Supporting development and validation of Infectious Disease Dx tests.</title>
        <authorList>
            <person name="Patel R."/>
            <person name="Rucinski S."/>
            <person name="Tallon L."/>
            <person name="Sadzewicz L."/>
            <person name="Vavikolanu K."/>
            <person name="Mehta A."/>
            <person name="Aluvathingal J."/>
            <person name="Nadendla S."/>
            <person name="Nandy P."/>
            <person name="Geyer C."/>
            <person name="Yan Y."/>
            <person name="Sichtig H."/>
        </authorList>
    </citation>
    <scope>NUCLEOTIDE SEQUENCE [LARGE SCALE GENOMIC DNA]</scope>
    <source>
        <strain evidence="1 2">FDAARGOS_557</strain>
    </source>
</reference>
<evidence type="ECO:0000313" key="1">
    <source>
        <dbReference type="EMBL" id="QKU22199.1"/>
    </source>
</evidence>
<proteinExistence type="predicted"/>
<gene>
    <name evidence="1" type="ORF">FOB19_12795</name>
</gene>
<sequence length="56" mass="6621">MDSNNQIIEPTPYDDAQWLWCADWCKKKGLSPYDSKNWADAKFEYLKAHEAKERKG</sequence>
<accession>A0A6N1MJ59</accession>
<organism evidence="1 2">
    <name type="scientific">Acinetobacter lwoffii</name>
    <dbReference type="NCBI Taxonomy" id="28090"/>
    <lineage>
        <taxon>Bacteria</taxon>
        <taxon>Pseudomonadati</taxon>
        <taxon>Pseudomonadota</taxon>
        <taxon>Gammaproteobacteria</taxon>
        <taxon>Moraxellales</taxon>
        <taxon>Moraxellaceae</taxon>
        <taxon>Acinetobacter</taxon>
    </lineage>
</organism>
<name>A0A6N1MJ59_ACILW</name>
<dbReference type="EMBL" id="CP054803">
    <property type="protein sequence ID" value="QKU22199.1"/>
    <property type="molecule type" value="Genomic_DNA"/>
</dbReference>
<dbReference type="AlphaFoldDB" id="A0A6N1MJ59"/>
<dbReference type="Proteomes" id="UP000509126">
    <property type="component" value="Chromosome"/>
</dbReference>